<accession>A0A4Z2F241</accession>
<dbReference type="SUPFAM" id="SSF48350">
    <property type="entry name" value="GTPase activation domain, GAP"/>
    <property type="match status" value="1"/>
</dbReference>
<dbReference type="InterPro" id="IPR008936">
    <property type="entry name" value="Rho_GTPase_activation_prot"/>
</dbReference>
<protein>
    <submittedName>
        <fullName evidence="3">Rac GTPase-activating protein 1</fullName>
    </submittedName>
</protein>
<sequence>MELPPVSRSRTMASPAVNMYSQFLSLRAQSTLADFAPAASPKVPVLVLYCIQEIEHRGLHEVGLYRVSGQERVVKALKEKLLRGKSVPPLHAVEDIHAVAGALKDFLRNLPEPLLTFRLHAAFTQAAGESAPSGGAAARRRGGARRGDVIHGFLSSTEIQDEGNSAAALLQAVGELPAPNRDTLACLLLHLQRVSECVDTKMDVHNLARVFGPTLVGHAVPDPDPMTILHDTSRQPRVVERLLSIPANYWEQFASPENIGLEDAQHSGNRRGPEGQVTDGVQRVR</sequence>
<comment type="caution">
    <text evidence="3">The sequence shown here is derived from an EMBL/GenBank/DDBJ whole genome shotgun (WGS) entry which is preliminary data.</text>
</comment>
<dbReference type="GO" id="GO:0005096">
    <property type="term" value="F:GTPase activator activity"/>
    <property type="evidence" value="ECO:0007669"/>
    <property type="project" value="TreeGrafter"/>
</dbReference>
<dbReference type="Pfam" id="PF00620">
    <property type="entry name" value="RhoGAP"/>
    <property type="match status" value="2"/>
</dbReference>
<evidence type="ECO:0000313" key="3">
    <source>
        <dbReference type="EMBL" id="TNN35276.1"/>
    </source>
</evidence>
<dbReference type="PROSITE" id="PS50238">
    <property type="entry name" value="RHOGAP"/>
    <property type="match status" value="1"/>
</dbReference>
<dbReference type="CDD" id="cd04382">
    <property type="entry name" value="RhoGAP_MgcRacGAP"/>
    <property type="match status" value="1"/>
</dbReference>
<feature type="domain" description="Rho-GAP" evidence="2">
    <location>
        <begin position="30"/>
        <end position="250"/>
    </location>
</feature>
<gene>
    <name evidence="3" type="primary">RACGAP1_0</name>
    <name evidence="3" type="ORF">EYF80_054561</name>
</gene>
<dbReference type="Gene3D" id="1.10.555.10">
    <property type="entry name" value="Rho GTPase activation protein"/>
    <property type="match status" value="1"/>
</dbReference>
<organism evidence="3 4">
    <name type="scientific">Liparis tanakae</name>
    <name type="common">Tanaka's snailfish</name>
    <dbReference type="NCBI Taxonomy" id="230148"/>
    <lineage>
        <taxon>Eukaryota</taxon>
        <taxon>Metazoa</taxon>
        <taxon>Chordata</taxon>
        <taxon>Craniata</taxon>
        <taxon>Vertebrata</taxon>
        <taxon>Euteleostomi</taxon>
        <taxon>Actinopterygii</taxon>
        <taxon>Neopterygii</taxon>
        <taxon>Teleostei</taxon>
        <taxon>Neoteleostei</taxon>
        <taxon>Acanthomorphata</taxon>
        <taxon>Eupercaria</taxon>
        <taxon>Perciformes</taxon>
        <taxon>Cottioidei</taxon>
        <taxon>Cottales</taxon>
        <taxon>Liparidae</taxon>
        <taxon>Liparis</taxon>
    </lineage>
</organism>
<dbReference type="GO" id="GO:0000281">
    <property type="term" value="P:mitotic cytokinesis"/>
    <property type="evidence" value="ECO:0007669"/>
    <property type="project" value="TreeGrafter"/>
</dbReference>
<reference evidence="3 4" key="1">
    <citation type="submission" date="2019-03" db="EMBL/GenBank/DDBJ databases">
        <title>First draft genome of Liparis tanakae, snailfish: a comprehensive survey of snailfish specific genes.</title>
        <authorList>
            <person name="Kim W."/>
            <person name="Song I."/>
            <person name="Jeong J.-H."/>
            <person name="Kim D."/>
            <person name="Kim S."/>
            <person name="Ryu S."/>
            <person name="Song J.Y."/>
            <person name="Lee S.K."/>
        </authorList>
    </citation>
    <scope>NUCLEOTIDE SEQUENCE [LARGE SCALE GENOMIC DNA]</scope>
    <source>
        <tissue evidence="3">Muscle</tissue>
    </source>
</reference>
<dbReference type="AlphaFoldDB" id="A0A4Z2F241"/>
<dbReference type="GO" id="GO:0007266">
    <property type="term" value="P:Rho protein signal transduction"/>
    <property type="evidence" value="ECO:0007669"/>
    <property type="project" value="TreeGrafter"/>
</dbReference>
<dbReference type="GO" id="GO:0097149">
    <property type="term" value="C:centralspindlin complex"/>
    <property type="evidence" value="ECO:0007669"/>
    <property type="project" value="TreeGrafter"/>
</dbReference>
<dbReference type="GO" id="GO:0005634">
    <property type="term" value="C:nucleus"/>
    <property type="evidence" value="ECO:0007669"/>
    <property type="project" value="TreeGrafter"/>
</dbReference>
<dbReference type="OrthoDB" id="2218807at2759"/>
<dbReference type="GO" id="GO:0030496">
    <property type="term" value="C:midbody"/>
    <property type="evidence" value="ECO:0007669"/>
    <property type="project" value="TreeGrafter"/>
</dbReference>
<dbReference type="GO" id="GO:0051256">
    <property type="term" value="P:mitotic spindle midzone assembly"/>
    <property type="evidence" value="ECO:0007669"/>
    <property type="project" value="TreeGrafter"/>
</dbReference>
<dbReference type="PANTHER" id="PTHR46199:SF5">
    <property type="entry name" value="RAC GTPASE-ACTIVATING PROTEIN 1"/>
    <property type="match status" value="1"/>
</dbReference>
<evidence type="ECO:0000256" key="1">
    <source>
        <dbReference type="SAM" id="MobiDB-lite"/>
    </source>
</evidence>
<dbReference type="Proteomes" id="UP000314294">
    <property type="component" value="Unassembled WGS sequence"/>
</dbReference>
<feature type="region of interest" description="Disordered" evidence="1">
    <location>
        <begin position="262"/>
        <end position="285"/>
    </location>
</feature>
<proteinExistence type="predicted"/>
<dbReference type="GO" id="GO:0032154">
    <property type="term" value="C:cleavage furrow"/>
    <property type="evidence" value="ECO:0007669"/>
    <property type="project" value="TreeGrafter"/>
</dbReference>
<dbReference type="EMBL" id="SRLO01001799">
    <property type="protein sequence ID" value="TNN35276.1"/>
    <property type="molecule type" value="Genomic_DNA"/>
</dbReference>
<dbReference type="GO" id="GO:0051233">
    <property type="term" value="C:spindle midzone"/>
    <property type="evidence" value="ECO:0007669"/>
    <property type="project" value="TreeGrafter"/>
</dbReference>
<evidence type="ECO:0000259" key="2">
    <source>
        <dbReference type="PROSITE" id="PS50238"/>
    </source>
</evidence>
<dbReference type="InterPro" id="IPR000198">
    <property type="entry name" value="RhoGAP_dom"/>
</dbReference>
<keyword evidence="4" id="KW-1185">Reference proteome</keyword>
<evidence type="ECO:0000313" key="4">
    <source>
        <dbReference type="Proteomes" id="UP000314294"/>
    </source>
</evidence>
<dbReference type="SMART" id="SM00324">
    <property type="entry name" value="RhoGAP"/>
    <property type="match status" value="1"/>
</dbReference>
<name>A0A4Z2F241_9TELE</name>
<dbReference type="PANTHER" id="PTHR46199">
    <property type="entry name" value="RAC GTPASE-ACTIVATING PROTEIN 1"/>
    <property type="match status" value="1"/>
</dbReference>